<evidence type="ECO:0000313" key="3">
    <source>
        <dbReference type="Proteomes" id="UP000736787"/>
    </source>
</evidence>
<accession>A0A8T1AX71</accession>
<organism evidence="2 3">
    <name type="scientific">Phytophthora cactorum</name>
    <dbReference type="NCBI Taxonomy" id="29920"/>
    <lineage>
        <taxon>Eukaryota</taxon>
        <taxon>Sar</taxon>
        <taxon>Stramenopiles</taxon>
        <taxon>Oomycota</taxon>
        <taxon>Peronosporomycetes</taxon>
        <taxon>Peronosporales</taxon>
        <taxon>Peronosporaceae</taxon>
        <taxon>Phytophthora</taxon>
    </lineage>
</organism>
<gene>
    <name evidence="2" type="ORF">PC117_g24840</name>
</gene>
<comment type="caution">
    <text evidence="2">The sequence shown here is derived from an EMBL/GenBank/DDBJ whole genome shotgun (WGS) entry which is preliminary data.</text>
</comment>
<sequence>MRSATKLDVMRSTASASNPSDEGPPLSFSSSSGGDAWATDGASEADEPSLPPAADAAAAG</sequence>
<reference evidence="2" key="1">
    <citation type="submission" date="2018-10" db="EMBL/GenBank/DDBJ databases">
        <title>Effector identification in a new, highly contiguous assembly of the strawberry crown rot pathogen Phytophthora cactorum.</title>
        <authorList>
            <person name="Armitage A.D."/>
            <person name="Nellist C.F."/>
            <person name="Bates H."/>
            <person name="Vickerstaff R.J."/>
            <person name="Harrison R.J."/>
        </authorList>
    </citation>
    <scope>NUCLEOTIDE SEQUENCE</scope>
    <source>
        <strain evidence="2">4040</strain>
    </source>
</reference>
<dbReference type="AlphaFoldDB" id="A0A8T1AX71"/>
<proteinExistence type="predicted"/>
<name>A0A8T1AX71_9STRA</name>
<dbReference type="Proteomes" id="UP000736787">
    <property type="component" value="Unassembled WGS sequence"/>
</dbReference>
<evidence type="ECO:0000256" key="1">
    <source>
        <dbReference type="SAM" id="MobiDB-lite"/>
    </source>
</evidence>
<protein>
    <submittedName>
        <fullName evidence="2">Uncharacterized protein</fullName>
    </submittedName>
</protein>
<evidence type="ECO:0000313" key="2">
    <source>
        <dbReference type="EMBL" id="KAG2888765.1"/>
    </source>
</evidence>
<dbReference type="EMBL" id="RCMK01001764">
    <property type="protein sequence ID" value="KAG2888765.1"/>
    <property type="molecule type" value="Genomic_DNA"/>
</dbReference>
<feature type="region of interest" description="Disordered" evidence="1">
    <location>
        <begin position="1"/>
        <end position="60"/>
    </location>
</feature>